<reference evidence="1 2" key="1">
    <citation type="submission" date="2024-01" db="EMBL/GenBank/DDBJ databases">
        <title>Draft genome sequence of Gordonia sp. LSe1-13.</title>
        <authorList>
            <person name="Suphannarot A."/>
            <person name="Mingma R."/>
        </authorList>
    </citation>
    <scope>NUCLEOTIDE SEQUENCE [LARGE SCALE GENOMIC DNA]</scope>
    <source>
        <strain evidence="1 2">LSe1-13</strain>
    </source>
</reference>
<organism evidence="1 2">
    <name type="scientific">Gordonia sesuvii</name>
    <dbReference type="NCBI Taxonomy" id="3116777"/>
    <lineage>
        <taxon>Bacteria</taxon>
        <taxon>Bacillati</taxon>
        <taxon>Actinomycetota</taxon>
        <taxon>Actinomycetes</taxon>
        <taxon>Mycobacteriales</taxon>
        <taxon>Gordoniaceae</taxon>
        <taxon>Gordonia</taxon>
    </lineage>
</organism>
<gene>
    <name evidence="1" type="ORF">VZC37_08040</name>
</gene>
<dbReference type="RefSeq" id="WP_330432480.1">
    <property type="nucleotide sequence ID" value="NZ_JAZDUF010000002.1"/>
</dbReference>
<name>A0ABU7MCJ5_9ACTN</name>
<comment type="caution">
    <text evidence="1">The sequence shown here is derived from an EMBL/GenBank/DDBJ whole genome shotgun (WGS) entry which is preliminary data.</text>
</comment>
<evidence type="ECO:0000313" key="1">
    <source>
        <dbReference type="EMBL" id="MEE3850281.1"/>
    </source>
</evidence>
<protein>
    <recommendedName>
        <fullName evidence="3">DUF3263 domain-containing protein</fullName>
    </recommendedName>
</protein>
<accession>A0ABU7MCJ5</accession>
<dbReference type="EMBL" id="JAZDUF010000002">
    <property type="protein sequence ID" value="MEE3850281.1"/>
    <property type="molecule type" value="Genomic_DNA"/>
</dbReference>
<sequence>MVDFETNWYPLGGGSSTAIADEFGLSDRDFFREVDRIVSDDPPTSLSKGELRRMRGVIRRRLWMAR</sequence>
<evidence type="ECO:0000313" key="2">
    <source>
        <dbReference type="Proteomes" id="UP001347146"/>
    </source>
</evidence>
<proteinExistence type="predicted"/>
<keyword evidence="2" id="KW-1185">Reference proteome</keyword>
<dbReference type="Proteomes" id="UP001347146">
    <property type="component" value="Unassembled WGS sequence"/>
</dbReference>
<evidence type="ECO:0008006" key="3">
    <source>
        <dbReference type="Google" id="ProtNLM"/>
    </source>
</evidence>